<feature type="transmembrane region" description="Helical" evidence="1">
    <location>
        <begin position="20"/>
        <end position="37"/>
    </location>
</feature>
<keyword evidence="1" id="KW-0812">Transmembrane</keyword>
<sequence length="94" mass="10811">MEKLILDSCTIQETGPSSFILNMDLVSYLVLTISFYTKEQIKAYKNLNSFNIFKPCCVTKCSVLRIKNFSVIFARVKHLQRLNDAPLQVYVISN</sequence>
<keyword evidence="1" id="KW-0472">Membrane</keyword>
<evidence type="ECO:0000313" key="2">
    <source>
        <dbReference type="EMBL" id="KAK5647764.1"/>
    </source>
</evidence>
<organism evidence="2 3">
    <name type="scientific">Pyrocoelia pectoralis</name>
    <dbReference type="NCBI Taxonomy" id="417401"/>
    <lineage>
        <taxon>Eukaryota</taxon>
        <taxon>Metazoa</taxon>
        <taxon>Ecdysozoa</taxon>
        <taxon>Arthropoda</taxon>
        <taxon>Hexapoda</taxon>
        <taxon>Insecta</taxon>
        <taxon>Pterygota</taxon>
        <taxon>Neoptera</taxon>
        <taxon>Endopterygota</taxon>
        <taxon>Coleoptera</taxon>
        <taxon>Polyphaga</taxon>
        <taxon>Elateriformia</taxon>
        <taxon>Elateroidea</taxon>
        <taxon>Lampyridae</taxon>
        <taxon>Lampyrinae</taxon>
        <taxon>Pyrocoelia</taxon>
    </lineage>
</organism>
<gene>
    <name evidence="2" type="ORF">RI129_002656</name>
</gene>
<keyword evidence="3" id="KW-1185">Reference proteome</keyword>
<dbReference type="AlphaFoldDB" id="A0AAN7VQ17"/>
<keyword evidence="1" id="KW-1133">Transmembrane helix</keyword>
<protein>
    <submittedName>
        <fullName evidence="2">Uncharacterized protein</fullName>
    </submittedName>
</protein>
<proteinExistence type="predicted"/>
<accession>A0AAN7VQ17</accession>
<dbReference type="EMBL" id="JAVRBK010000002">
    <property type="protein sequence ID" value="KAK5647764.1"/>
    <property type="molecule type" value="Genomic_DNA"/>
</dbReference>
<evidence type="ECO:0000256" key="1">
    <source>
        <dbReference type="SAM" id="Phobius"/>
    </source>
</evidence>
<evidence type="ECO:0000313" key="3">
    <source>
        <dbReference type="Proteomes" id="UP001329430"/>
    </source>
</evidence>
<dbReference type="Proteomes" id="UP001329430">
    <property type="component" value="Chromosome 2"/>
</dbReference>
<reference evidence="2 3" key="1">
    <citation type="journal article" date="2024" name="Insects">
        <title>An Improved Chromosome-Level Genome Assembly of the Firefly Pyrocoelia pectoralis.</title>
        <authorList>
            <person name="Fu X."/>
            <person name="Meyer-Rochow V.B."/>
            <person name="Ballantyne L."/>
            <person name="Zhu X."/>
        </authorList>
    </citation>
    <scope>NUCLEOTIDE SEQUENCE [LARGE SCALE GENOMIC DNA]</scope>
    <source>
        <strain evidence="2">XCY_ONT2</strain>
    </source>
</reference>
<comment type="caution">
    <text evidence="2">The sequence shown here is derived from an EMBL/GenBank/DDBJ whole genome shotgun (WGS) entry which is preliminary data.</text>
</comment>
<name>A0AAN7VQ17_9COLE</name>